<gene>
    <name evidence="2" type="ordered locus">Fphi_0004</name>
</gene>
<reference evidence="2" key="1">
    <citation type="submission" date="2007-12" db="EMBL/GenBank/DDBJ databases">
        <title>Complete sequence of plasmid of Francisella philomiragia subsp. philomiragia ATCC 25017.</title>
        <authorList>
            <consortium name="US DOE Joint Genome Institute"/>
            <person name="Copeland A."/>
            <person name="Lucas S."/>
            <person name="Lapidus A."/>
            <person name="Barry K."/>
            <person name="Detter J.C."/>
            <person name="Glavina del Rio T."/>
            <person name="Hammon N."/>
            <person name="Israni S."/>
            <person name="Dalin E."/>
            <person name="Tice H."/>
            <person name="Pitluck S."/>
            <person name="Chain P."/>
            <person name="Malfatti S."/>
            <person name="Shin M."/>
            <person name="Vergez L."/>
            <person name="Schmutz J."/>
            <person name="Larimer F."/>
            <person name="Land M."/>
            <person name="Hauser L."/>
            <person name="Richardson P."/>
        </authorList>
    </citation>
    <scope>NUCLEOTIDE SEQUENCE [LARGE SCALE GENOMIC DNA]</scope>
    <source>
        <plasmid evidence="2">ATCC 25017</plasmid>
        <plasmid evidence="2">pFPHI01</plasmid>
    </source>
</reference>
<organism evidence="2">
    <name type="scientific">Francisella philomiragia subsp. philomiragia (strain ATCC 25017 / CCUG 19701 / FSC 153 / O#319-036)</name>
    <dbReference type="NCBI Taxonomy" id="484022"/>
    <lineage>
        <taxon>Bacteria</taxon>
        <taxon>Pseudomonadati</taxon>
        <taxon>Pseudomonadota</taxon>
        <taxon>Gammaproteobacteria</taxon>
        <taxon>Thiotrichales</taxon>
        <taxon>Francisellaceae</taxon>
        <taxon>Francisella</taxon>
    </lineage>
</organism>
<keyword evidence="2" id="KW-0614">Plasmid</keyword>
<evidence type="ECO:0000256" key="1">
    <source>
        <dbReference type="SAM" id="MobiDB-lite"/>
    </source>
</evidence>
<protein>
    <submittedName>
        <fullName evidence="2">Uncharacterized protein</fullName>
    </submittedName>
</protein>
<proteinExistence type="predicted"/>
<dbReference type="KEGG" id="fph:Fphi_0004"/>
<accession>B0U1B9</accession>
<dbReference type="HOGENOM" id="CLU_2395421_0_0_6"/>
<name>B0U1B9_FRAP2</name>
<dbReference type="EMBL" id="CP000938">
    <property type="protein sequence ID" value="ABZ88139.1"/>
    <property type="molecule type" value="Genomic_DNA"/>
</dbReference>
<geneLocation type="plasmid" evidence="2">
    <name>pFPHI01</name>
</geneLocation>
<dbReference type="AlphaFoldDB" id="B0U1B9"/>
<sequence>MKQFDLFGGFSKPTKSKTKTGNQGRPKKITPGVVFETKKLLSSKKKISNDEIMQKLNLTKSIFYRIKKGYYDDLFKRFLETNIQNFSLTQEEN</sequence>
<evidence type="ECO:0000313" key="2">
    <source>
        <dbReference type="EMBL" id="ABZ88139.1"/>
    </source>
</evidence>
<feature type="region of interest" description="Disordered" evidence="1">
    <location>
        <begin position="1"/>
        <end position="29"/>
    </location>
</feature>